<proteinExistence type="predicted"/>
<protein>
    <submittedName>
        <fullName evidence="1">Uncharacterized protein</fullName>
    </submittedName>
</protein>
<accession>A0A398A4U1</accession>
<sequence>MLLLHLHPSIDSWTDCFTEIKRVIKIVLEDLFDENKNKKKKRLLWFPGNKKSCMYRGMMI</sequence>
<name>A0A398A4U1_BRACM</name>
<organism evidence="1 2">
    <name type="scientific">Brassica campestris</name>
    <name type="common">Field mustard</name>
    <dbReference type="NCBI Taxonomy" id="3711"/>
    <lineage>
        <taxon>Eukaryota</taxon>
        <taxon>Viridiplantae</taxon>
        <taxon>Streptophyta</taxon>
        <taxon>Embryophyta</taxon>
        <taxon>Tracheophyta</taxon>
        <taxon>Spermatophyta</taxon>
        <taxon>Magnoliopsida</taxon>
        <taxon>eudicotyledons</taxon>
        <taxon>Gunneridae</taxon>
        <taxon>Pentapetalae</taxon>
        <taxon>rosids</taxon>
        <taxon>malvids</taxon>
        <taxon>Brassicales</taxon>
        <taxon>Brassicaceae</taxon>
        <taxon>Brassiceae</taxon>
        <taxon>Brassica</taxon>
    </lineage>
</organism>
<dbReference type="AlphaFoldDB" id="A0A398A4U1"/>
<evidence type="ECO:0000313" key="1">
    <source>
        <dbReference type="EMBL" id="RID72048.1"/>
    </source>
</evidence>
<dbReference type="EMBL" id="CM010630">
    <property type="protein sequence ID" value="RID72048.1"/>
    <property type="molecule type" value="Genomic_DNA"/>
</dbReference>
<evidence type="ECO:0000313" key="2">
    <source>
        <dbReference type="Proteomes" id="UP000264353"/>
    </source>
</evidence>
<dbReference type="Proteomes" id="UP000264353">
    <property type="component" value="Chromosome A3"/>
</dbReference>
<gene>
    <name evidence="1" type="ORF">BRARA_C03955</name>
</gene>
<reference evidence="1 2" key="1">
    <citation type="submission" date="2018-06" db="EMBL/GenBank/DDBJ databases">
        <title>WGS assembly of Brassica rapa FPsc.</title>
        <authorList>
            <person name="Bowman J."/>
            <person name="Kohchi T."/>
            <person name="Yamato K."/>
            <person name="Jenkins J."/>
            <person name="Shu S."/>
            <person name="Ishizaki K."/>
            <person name="Yamaoka S."/>
            <person name="Nishihama R."/>
            <person name="Nakamura Y."/>
            <person name="Berger F."/>
            <person name="Adam C."/>
            <person name="Aki S."/>
            <person name="Althoff F."/>
            <person name="Araki T."/>
            <person name="Arteaga-Vazquez M."/>
            <person name="Balasubrmanian S."/>
            <person name="Bauer D."/>
            <person name="Boehm C."/>
            <person name="Briginshaw L."/>
            <person name="Caballero-Perez J."/>
            <person name="Catarino B."/>
            <person name="Chen F."/>
            <person name="Chiyoda S."/>
            <person name="Chovatia M."/>
            <person name="Davies K."/>
            <person name="Delmans M."/>
            <person name="Demura T."/>
            <person name="Dierschke T."/>
            <person name="Dolan L."/>
            <person name="Dorantes-Acosta A."/>
            <person name="Eklund D."/>
            <person name="Florent S."/>
            <person name="Flores-Sandoval E."/>
            <person name="Fujiyama A."/>
            <person name="Fukuzawa H."/>
            <person name="Galik B."/>
            <person name="Grimanelli D."/>
            <person name="Grimwood J."/>
            <person name="Grossniklaus U."/>
            <person name="Hamada T."/>
            <person name="Haseloff J."/>
            <person name="Hetherington A."/>
            <person name="Higo A."/>
            <person name="Hirakawa Y."/>
            <person name="Hundley H."/>
            <person name="Ikeda Y."/>
            <person name="Inoue K."/>
            <person name="Inoue S."/>
            <person name="Ishida S."/>
            <person name="Jia Q."/>
            <person name="Kakita M."/>
            <person name="Kanazawa T."/>
            <person name="Kawai Y."/>
            <person name="Kawashima T."/>
            <person name="Kennedy M."/>
            <person name="Kinose K."/>
            <person name="Kinoshita T."/>
            <person name="Kohara Y."/>
            <person name="Koide E."/>
            <person name="Komatsu K."/>
            <person name="Kopischke S."/>
            <person name="Kubo M."/>
            <person name="Kyozuka J."/>
            <person name="Lagercrantz U."/>
            <person name="Lin S."/>
            <person name="Lindquist E."/>
            <person name="Lipzen A."/>
            <person name="Lu C."/>
            <person name="Luna E."/>
            <person name="Martienssen R."/>
            <person name="Minamino N."/>
            <person name="Mizutani M."/>
            <person name="Mizutani M."/>
            <person name="Mochizuki N."/>
            <person name="Monte I."/>
            <person name="Mosher R."/>
            <person name="Nagasaki H."/>
            <person name="Nakagami H."/>
            <person name="Naramoto S."/>
            <person name="Nishitani K."/>
            <person name="Ohtani M."/>
            <person name="Okamoto T."/>
            <person name="Okumura M."/>
            <person name="Phillips J."/>
            <person name="Pollak B."/>
            <person name="Reinders A."/>
            <person name="Roevekamp M."/>
            <person name="Sano R."/>
            <person name="Sawa S."/>
            <person name="Schmid M."/>
            <person name="Shirakawa M."/>
            <person name="Solano R."/>
            <person name="Spunde A."/>
            <person name="Suetsugu N."/>
            <person name="Sugano S."/>
            <person name="Sugiyama A."/>
            <person name="Sun R."/>
            <person name="Suzuki Y."/>
            <person name="Takenaka M."/>
            <person name="Takezawa D."/>
            <person name="Tomogane H."/>
            <person name="Tsuzuki M."/>
            <person name="Ueda T."/>
            <person name="Umeda M."/>
            <person name="Ward J."/>
            <person name="Watanabe Y."/>
            <person name="Yazaki K."/>
            <person name="Yokoyama R."/>
            <person name="Yoshitake Y."/>
            <person name="Yotsui I."/>
            <person name="Zachgo S."/>
            <person name="Schmutz J."/>
        </authorList>
    </citation>
    <scope>NUCLEOTIDE SEQUENCE [LARGE SCALE GENOMIC DNA]</scope>
    <source>
        <strain evidence="2">cv. B-3</strain>
    </source>
</reference>